<dbReference type="STRING" id="157783.LK03_21110"/>
<dbReference type="Gene3D" id="2.60.40.1090">
    <property type="entry name" value="Fimbrial-type adhesion domain"/>
    <property type="match status" value="1"/>
</dbReference>
<dbReference type="EMBL" id="CP009455">
    <property type="protein sequence ID" value="AIR91602.1"/>
    <property type="molecule type" value="Genomic_DNA"/>
</dbReference>
<dbReference type="PANTHER" id="PTHR33420:SF26">
    <property type="entry name" value="FIMBRIAL SUBUNIT"/>
    <property type="match status" value="1"/>
</dbReference>
<dbReference type="eggNOG" id="COG3539">
    <property type="taxonomic scope" value="Bacteria"/>
</dbReference>
<gene>
    <name evidence="3" type="ORF">LK03_21110</name>
</gene>
<dbReference type="KEGG" id="psw:LK03_21110"/>
<protein>
    <submittedName>
        <fullName evidence="3">Fimbrial protein</fullName>
    </submittedName>
</protein>
<reference evidence="3 4" key="1">
    <citation type="submission" date="2014-09" db="EMBL/GenBank/DDBJ databases">
        <authorList>
            <person name="Chan K.-G."/>
        </authorList>
    </citation>
    <scope>NUCLEOTIDE SEQUENCE [LARGE SCALE GENOMIC DNA]</scope>
    <source>
        <strain evidence="3 4">ND07</strain>
    </source>
</reference>
<evidence type="ECO:0000313" key="4">
    <source>
        <dbReference type="Proteomes" id="UP000029493"/>
    </source>
</evidence>
<organism evidence="3 4">
    <name type="scientific">Pseudomonas cremoricolorata</name>
    <dbReference type="NCBI Taxonomy" id="157783"/>
    <lineage>
        <taxon>Bacteria</taxon>
        <taxon>Pseudomonadati</taxon>
        <taxon>Pseudomonadota</taxon>
        <taxon>Gammaproteobacteria</taxon>
        <taxon>Pseudomonadales</taxon>
        <taxon>Pseudomonadaceae</taxon>
        <taxon>Pseudomonas</taxon>
    </lineage>
</organism>
<dbReference type="InterPro" id="IPR050263">
    <property type="entry name" value="Bact_Fimbrial_Adh_Pro"/>
</dbReference>
<dbReference type="GO" id="GO:0009289">
    <property type="term" value="C:pilus"/>
    <property type="evidence" value="ECO:0007669"/>
    <property type="project" value="InterPro"/>
</dbReference>
<feature type="signal peptide" evidence="1">
    <location>
        <begin position="1"/>
        <end position="30"/>
    </location>
</feature>
<evidence type="ECO:0000259" key="2">
    <source>
        <dbReference type="Pfam" id="PF00419"/>
    </source>
</evidence>
<dbReference type="InterPro" id="IPR008966">
    <property type="entry name" value="Adhesion_dom_sf"/>
</dbReference>
<feature type="chain" id="PRO_5001851309" evidence="1">
    <location>
        <begin position="31"/>
        <end position="361"/>
    </location>
</feature>
<sequence>MTRLCRRRVRPTANLISLLMLLLASTVVQAECRWWPGKPTYMTFQRDMGSFWVARNAPVGTVFGKASLYSANVEGSELTCFYSATDPVTARLPNSAPIFAGYIPPIDGKPVDGRILQTNVPGVGVYINLGYPYEGTATNNFTPDDGTAIPYTGVMTQNTAIGMPLEHMFGELSFVKIGEIAAGPQRVQGEMFHGIYHTVGKAMDYSISATINRAQCSVLGNPVSADPVQLGDHKTDEFTHVGATTADVPFHITLSDCADDSTPGATRANVHVYLEGGVNGSTPIDASQGLFSLSSSSTASGLGIQILRSDGTPIPLLSHERVTSIELGTTRLDFRARYYQTDAKVTPGVAEGALKFTVTYR</sequence>
<dbReference type="InterPro" id="IPR000259">
    <property type="entry name" value="Adhesion_dom_fimbrial"/>
</dbReference>
<dbReference type="SUPFAM" id="SSF49401">
    <property type="entry name" value="Bacterial adhesins"/>
    <property type="match status" value="1"/>
</dbReference>
<proteinExistence type="predicted"/>
<dbReference type="PANTHER" id="PTHR33420">
    <property type="entry name" value="FIMBRIAL SUBUNIT ELFA-RELATED"/>
    <property type="match status" value="1"/>
</dbReference>
<keyword evidence="4" id="KW-1185">Reference proteome</keyword>
<dbReference type="Gene3D" id="2.60.40.3310">
    <property type="match status" value="1"/>
</dbReference>
<dbReference type="GO" id="GO:0043709">
    <property type="term" value="P:cell adhesion involved in single-species biofilm formation"/>
    <property type="evidence" value="ECO:0007669"/>
    <property type="project" value="TreeGrafter"/>
</dbReference>
<feature type="domain" description="Fimbrial-type adhesion" evidence="2">
    <location>
        <begin position="207"/>
        <end position="360"/>
    </location>
</feature>
<evidence type="ECO:0000313" key="3">
    <source>
        <dbReference type="EMBL" id="AIR91602.1"/>
    </source>
</evidence>
<dbReference type="InterPro" id="IPR036937">
    <property type="entry name" value="Adhesion_dom_fimbrial_sf"/>
</dbReference>
<dbReference type="AlphaFoldDB" id="A0A089WY82"/>
<accession>A0A089WY82</accession>
<dbReference type="Pfam" id="PF00419">
    <property type="entry name" value="Fimbrial"/>
    <property type="match status" value="1"/>
</dbReference>
<evidence type="ECO:0000256" key="1">
    <source>
        <dbReference type="SAM" id="SignalP"/>
    </source>
</evidence>
<dbReference type="Proteomes" id="UP000029493">
    <property type="component" value="Chromosome"/>
</dbReference>
<dbReference type="RefSeq" id="WP_038414397.1">
    <property type="nucleotide sequence ID" value="NZ_CP009455.1"/>
</dbReference>
<dbReference type="OrthoDB" id="6496051at2"/>
<name>A0A089WY82_9PSED</name>
<keyword evidence="1" id="KW-0732">Signal</keyword>